<dbReference type="AlphaFoldDB" id="A0A0E9T2N8"/>
<evidence type="ECO:0000313" key="1">
    <source>
        <dbReference type="EMBL" id="JAH46948.1"/>
    </source>
</evidence>
<sequence length="45" mass="5414">MQTNCVVYQVWIIAHWHPKRFLKSKIKPWNIGIYRTKCILALFPA</sequence>
<reference evidence="1" key="1">
    <citation type="submission" date="2014-11" db="EMBL/GenBank/DDBJ databases">
        <authorList>
            <person name="Amaro Gonzalez C."/>
        </authorList>
    </citation>
    <scope>NUCLEOTIDE SEQUENCE</scope>
</reference>
<reference evidence="1" key="2">
    <citation type="journal article" date="2015" name="Fish Shellfish Immunol.">
        <title>Early steps in the European eel (Anguilla anguilla)-Vibrio vulnificus interaction in the gills: Role of the RtxA13 toxin.</title>
        <authorList>
            <person name="Callol A."/>
            <person name="Pajuelo D."/>
            <person name="Ebbesson L."/>
            <person name="Teles M."/>
            <person name="MacKenzie S."/>
            <person name="Amaro C."/>
        </authorList>
    </citation>
    <scope>NUCLEOTIDE SEQUENCE</scope>
</reference>
<accession>A0A0E9T2N8</accession>
<name>A0A0E9T2N8_ANGAN</name>
<organism evidence="1">
    <name type="scientific">Anguilla anguilla</name>
    <name type="common">European freshwater eel</name>
    <name type="synonym">Muraena anguilla</name>
    <dbReference type="NCBI Taxonomy" id="7936"/>
    <lineage>
        <taxon>Eukaryota</taxon>
        <taxon>Metazoa</taxon>
        <taxon>Chordata</taxon>
        <taxon>Craniata</taxon>
        <taxon>Vertebrata</taxon>
        <taxon>Euteleostomi</taxon>
        <taxon>Actinopterygii</taxon>
        <taxon>Neopterygii</taxon>
        <taxon>Teleostei</taxon>
        <taxon>Anguilliformes</taxon>
        <taxon>Anguillidae</taxon>
        <taxon>Anguilla</taxon>
    </lineage>
</organism>
<protein>
    <submittedName>
        <fullName evidence="1">Uncharacterized protein</fullName>
    </submittedName>
</protein>
<proteinExistence type="predicted"/>
<dbReference type="EMBL" id="GBXM01061629">
    <property type="protein sequence ID" value="JAH46948.1"/>
    <property type="molecule type" value="Transcribed_RNA"/>
</dbReference>